<keyword evidence="2" id="KW-1185">Reference proteome</keyword>
<gene>
    <name evidence="1" type="ordered locus">BLASA_3253</name>
</gene>
<proteinExistence type="predicted"/>
<dbReference type="OrthoDB" id="3991291at2"/>
<organism evidence="1 2">
    <name type="scientific">Blastococcus saxobsidens (strain DD2)</name>
    <dbReference type="NCBI Taxonomy" id="1146883"/>
    <lineage>
        <taxon>Bacteria</taxon>
        <taxon>Bacillati</taxon>
        <taxon>Actinomycetota</taxon>
        <taxon>Actinomycetes</taxon>
        <taxon>Geodermatophilales</taxon>
        <taxon>Geodermatophilaceae</taxon>
        <taxon>Blastococcus</taxon>
    </lineage>
</organism>
<accession>H6RR41</accession>
<protein>
    <submittedName>
        <fullName evidence="1">Uncharacterized protein</fullName>
    </submittedName>
</protein>
<sequence>MTAPRPPSPPTDAAGHGGRWLVSAITSVDSTTVALRVGEQAWERTTGVVHGEVDPRERIAGLAALPTDAQGRYCYEAQFELITPRDAHRRDVVLVEVENRGRPVVLLSLEQFSLGSADSTPTGARYPDGLGLGFLAEHGLCYARVQCETGVAAGVPVTAQGVGQVVVRDFGRMLARSGPPADGAAPLPRFRSAILAGVSQSAWFVDTLVAEGFNVDPAPGAGSTT</sequence>
<evidence type="ECO:0000313" key="2">
    <source>
        <dbReference type="Proteomes" id="UP000007517"/>
    </source>
</evidence>
<dbReference type="Proteomes" id="UP000007517">
    <property type="component" value="Chromosome"/>
</dbReference>
<name>H6RR41_BLASD</name>
<reference evidence="1 2" key="1">
    <citation type="journal article" date="2012" name="J. Bacteriol.">
        <title>Genome Sequence of Blastococcus saxobsidens DD2, a Stone-Inhabiting Bacterium.</title>
        <authorList>
            <person name="Chouaia B."/>
            <person name="Crotti E."/>
            <person name="Brusetti L."/>
            <person name="Daffonchio D."/>
            <person name="Essoussi I."/>
            <person name="Nouioui I."/>
            <person name="Sbissi I."/>
            <person name="Ghodhbane-Gtari F."/>
            <person name="Gtari M."/>
            <person name="Vacherie B."/>
            <person name="Barbe V."/>
            <person name="Medigue C."/>
            <person name="Gury J."/>
            <person name="Pujic P."/>
            <person name="Normand P."/>
        </authorList>
    </citation>
    <scope>NUCLEOTIDE SEQUENCE [LARGE SCALE GENOMIC DNA]</scope>
    <source>
        <strain evidence="1 2">DD2</strain>
    </source>
</reference>
<dbReference type="HOGENOM" id="CLU_1227971_0_0_11"/>
<dbReference type="EMBL" id="FO117623">
    <property type="protein sequence ID" value="CCG04121.1"/>
    <property type="molecule type" value="Genomic_DNA"/>
</dbReference>
<dbReference type="STRING" id="1146883.BLASA_3253"/>
<dbReference type="KEGG" id="bsd:BLASA_3253"/>
<dbReference type="RefSeq" id="WP_014377000.1">
    <property type="nucleotide sequence ID" value="NC_016943.1"/>
</dbReference>
<dbReference type="AlphaFoldDB" id="H6RR41"/>
<evidence type="ECO:0000313" key="1">
    <source>
        <dbReference type="EMBL" id="CCG04121.1"/>
    </source>
</evidence>
<reference evidence="2" key="2">
    <citation type="submission" date="2012-02" db="EMBL/GenBank/DDBJ databases">
        <title>Complete genome sequence of Blastococcus saxobsidens strain DD2.</title>
        <authorList>
            <person name="Genoscope."/>
        </authorList>
    </citation>
    <scope>NUCLEOTIDE SEQUENCE [LARGE SCALE GENOMIC DNA]</scope>
    <source>
        <strain evidence="2">DD2</strain>
    </source>
</reference>